<dbReference type="Pfam" id="PF03795">
    <property type="entry name" value="YCII"/>
    <property type="match status" value="1"/>
</dbReference>
<accession>A0A502CYK4</accession>
<dbReference type="OrthoDB" id="668782at2"/>
<dbReference type="Gene3D" id="3.30.70.1060">
    <property type="entry name" value="Dimeric alpha+beta barrel"/>
    <property type="match status" value="1"/>
</dbReference>
<dbReference type="InterPro" id="IPR011008">
    <property type="entry name" value="Dimeric_a/b-barrel"/>
</dbReference>
<name>A0A502CYK4_9MICO</name>
<dbReference type="AlphaFoldDB" id="A0A502CYK4"/>
<comment type="similarity">
    <text evidence="1">Belongs to the YciI family.</text>
</comment>
<sequence>MRGTAMTQYIVLLPADEARYASGSAQERTDLTAAHGEFVQLLAERGHKMTGGAQLMPSSQTRVVRGSAVDDVTVTDGPYAESAEQVGGYYVVETSDPMDLAKVCGRLFATPFHQAVEIRQLVEGM</sequence>
<feature type="domain" description="YCII-related" evidence="2">
    <location>
        <begin position="10"/>
        <end position="100"/>
    </location>
</feature>
<comment type="caution">
    <text evidence="3">The sequence shown here is derived from an EMBL/GenBank/DDBJ whole genome shotgun (WGS) entry which is preliminary data.</text>
</comment>
<dbReference type="PANTHER" id="PTHR35174:SF3">
    <property type="entry name" value="BLL7171 PROTEIN"/>
    <property type="match status" value="1"/>
</dbReference>
<evidence type="ECO:0000259" key="2">
    <source>
        <dbReference type="Pfam" id="PF03795"/>
    </source>
</evidence>
<gene>
    <name evidence="3" type="ORF">EAH86_08920</name>
</gene>
<evidence type="ECO:0000256" key="1">
    <source>
        <dbReference type="ARBA" id="ARBA00007689"/>
    </source>
</evidence>
<dbReference type="EMBL" id="RCZM01000003">
    <property type="protein sequence ID" value="TPG16906.1"/>
    <property type="molecule type" value="Genomic_DNA"/>
</dbReference>
<protein>
    <submittedName>
        <fullName evidence="3">Transcription initiation protein</fullName>
    </submittedName>
</protein>
<reference evidence="3 4" key="1">
    <citation type="journal article" date="2019" name="Environ. Microbiol.">
        <title>Species interactions and distinct microbial communities in high Arctic permafrost affected cryosols are associated with the CH4 and CO2 gas fluxes.</title>
        <authorList>
            <person name="Altshuler I."/>
            <person name="Hamel J."/>
            <person name="Turney S."/>
            <person name="Magnuson E."/>
            <person name="Levesque R."/>
            <person name="Greer C."/>
            <person name="Whyte L.G."/>
        </authorList>
    </citation>
    <scope>NUCLEOTIDE SEQUENCE [LARGE SCALE GENOMIC DNA]</scope>
    <source>
        <strain evidence="3 4">S9.3A</strain>
    </source>
</reference>
<dbReference type="InterPro" id="IPR005545">
    <property type="entry name" value="YCII"/>
</dbReference>
<proteinExistence type="inferred from homology"/>
<organism evidence="3 4">
    <name type="scientific">Pedococcus bigeumensis</name>
    <dbReference type="NCBI Taxonomy" id="433644"/>
    <lineage>
        <taxon>Bacteria</taxon>
        <taxon>Bacillati</taxon>
        <taxon>Actinomycetota</taxon>
        <taxon>Actinomycetes</taxon>
        <taxon>Micrococcales</taxon>
        <taxon>Intrasporangiaceae</taxon>
        <taxon>Pedococcus</taxon>
    </lineage>
</organism>
<keyword evidence="4" id="KW-1185">Reference proteome</keyword>
<evidence type="ECO:0000313" key="4">
    <source>
        <dbReference type="Proteomes" id="UP000317722"/>
    </source>
</evidence>
<evidence type="ECO:0000313" key="3">
    <source>
        <dbReference type="EMBL" id="TPG16906.1"/>
    </source>
</evidence>
<dbReference type="Proteomes" id="UP000317722">
    <property type="component" value="Unassembled WGS sequence"/>
</dbReference>
<dbReference type="SUPFAM" id="SSF54909">
    <property type="entry name" value="Dimeric alpha+beta barrel"/>
    <property type="match status" value="1"/>
</dbReference>
<dbReference type="PANTHER" id="PTHR35174">
    <property type="entry name" value="BLL7171 PROTEIN-RELATED"/>
    <property type="match status" value="1"/>
</dbReference>